<dbReference type="InterPro" id="IPR008271">
    <property type="entry name" value="Ser/Thr_kinase_AS"/>
</dbReference>
<dbReference type="GO" id="GO:0005737">
    <property type="term" value="C:cytoplasm"/>
    <property type="evidence" value="ECO:0007669"/>
    <property type="project" value="TreeGrafter"/>
</dbReference>
<dbReference type="AlphaFoldDB" id="Q248B3"/>
<evidence type="ECO:0000313" key="10">
    <source>
        <dbReference type="EMBL" id="EAS04132.2"/>
    </source>
</evidence>
<evidence type="ECO:0000256" key="7">
    <source>
        <dbReference type="PROSITE-ProRule" id="PRU10141"/>
    </source>
</evidence>
<dbReference type="Pfam" id="PF00069">
    <property type="entry name" value="Pkinase"/>
    <property type="match status" value="1"/>
</dbReference>
<keyword evidence="2" id="KW-0723">Serine/threonine-protein kinase</keyword>
<sequence length="505" mass="58552">MLSQTVPLSSVLEVLPQQRVNALQQYAFGESPQKTKRSNKTQDRVSLFNGSASIMMTTIQSKADTLPPIDQYSKYRQNTQASNSKSPQAKNKKYNYGGGGDFFTQKISKKQPSLHTQQSNSTYNQLRSSSLTNRFNKTPSRLFNINQNLDIDENNKIGQGNFGVVFKAEFKDTKEEVAVKRVLQDKNFKNRELQIMQEVAHHPNIVQLKYSFYSFGEEEDDVYLNLIMEYVPSNLTKMIKYYHRKKLKQFEQREQFPNILIKLYLYQAFRALAYLNGLNIAHRDIKPSNILINHRTHQLKFCDFGSAKKLSRGESNISYICSRFYRAPELMLGASNYTTSVDVWSLGCVVAEMLLGEPLFKGNSSLDQLVEVMKVLGAPSPEQIREMNPEHKLLKYPPINKMPLSKVFESVLINRDLLDLLEQMLVYEPSKRIKPLKALLHPYFNELRIEHCRINGKRLPPLFDFLEEELSESQDKQLTFQLLTPKWYQLLKQAGEDKNHFNQEY</sequence>
<dbReference type="FunCoup" id="Q248B3">
    <property type="interactions" value="147"/>
</dbReference>
<comment type="similarity">
    <text evidence="1">Belongs to the protein kinase superfamily. CMGC Ser/Thr protein kinase family. GSK-3 subfamily.</text>
</comment>
<dbReference type="InterPro" id="IPR017441">
    <property type="entry name" value="Protein_kinase_ATP_BS"/>
</dbReference>
<name>Q248B3_TETTS</name>
<evidence type="ECO:0000313" key="11">
    <source>
        <dbReference type="Proteomes" id="UP000009168"/>
    </source>
</evidence>
<evidence type="ECO:0000256" key="3">
    <source>
        <dbReference type="ARBA" id="ARBA00022679"/>
    </source>
</evidence>
<evidence type="ECO:0000259" key="9">
    <source>
        <dbReference type="PROSITE" id="PS50011"/>
    </source>
</evidence>
<dbReference type="InterPro" id="IPR011009">
    <property type="entry name" value="Kinase-like_dom_sf"/>
</dbReference>
<evidence type="ECO:0000256" key="8">
    <source>
        <dbReference type="SAM" id="MobiDB-lite"/>
    </source>
</evidence>
<dbReference type="InterPro" id="IPR000719">
    <property type="entry name" value="Prot_kinase_dom"/>
</dbReference>
<dbReference type="RefSeq" id="XP_001024377.2">
    <property type="nucleotide sequence ID" value="XM_001024377.2"/>
</dbReference>
<feature type="domain" description="Protein kinase" evidence="9">
    <location>
        <begin position="151"/>
        <end position="444"/>
    </location>
</feature>
<dbReference type="SUPFAM" id="SSF56112">
    <property type="entry name" value="Protein kinase-like (PK-like)"/>
    <property type="match status" value="1"/>
</dbReference>
<dbReference type="CDD" id="cd14137">
    <property type="entry name" value="STKc_GSK3"/>
    <property type="match status" value="1"/>
</dbReference>
<dbReference type="GO" id="GO:0005634">
    <property type="term" value="C:nucleus"/>
    <property type="evidence" value="ECO:0007669"/>
    <property type="project" value="TreeGrafter"/>
</dbReference>
<evidence type="ECO:0000256" key="2">
    <source>
        <dbReference type="ARBA" id="ARBA00022527"/>
    </source>
</evidence>
<organism evidence="10 11">
    <name type="scientific">Tetrahymena thermophila (strain SB210)</name>
    <dbReference type="NCBI Taxonomy" id="312017"/>
    <lineage>
        <taxon>Eukaryota</taxon>
        <taxon>Sar</taxon>
        <taxon>Alveolata</taxon>
        <taxon>Ciliophora</taxon>
        <taxon>Intramacronucleata</taxon>
        <taxon>Oligohymenophorea</taxon>
        <taxon>Hymenostomatida</taxon>
        <taxon>Tetrahymenina</taxon>
        <taxon>Tetrahymenidae</taxon>
        <taxon>Tetrahymena</taxon>
    </lineage>
</organism>
<dbReference type="GO" id="GO:0005524">
    <property type="term" value="F:ATP binding"/>
    <property type="evidence" value="ECO:0007669"/>
    <property type="project" value="UniProtKB-UniRule"/>
</dbReference>
<dbReference type="GeneID" id="7836174"/>
<evidence type="ECO:0000256" key="6">
    <source>
        <dbReference type="ARBA" id="ARBA00022840"/>
    </source>
</evidence>
<dbReference type="GO" id="GO:0004674">
    <property type="term" value="F:protein serine/threonine kinase activity"/>
    <property type="evidence" value="ECO:0007669"/>
    <property type="project" value="UniProtKB-KW"/>
</dbReference>
<dbReference type="EMBL" id="GG662455">
    <property type="protein sequence ID" value="EAS04132.2"/>
    <property type="molecule type" value="Genomic_DNA"/>
</dbReference>
<dbReference type="OrthoDB" id="272141at2759"/>
<accession>Q248B3</accession>
<dbReference type="KEGG" id="tet:TTHERM_00532560"/>
<dbReference type="PROSITE" id="PS50011">
    <property type="entry name" value="PROTEIN_KINASE_DOM"/>
    <property type="match status" value="1"/>
</dbReference>
<feature type="binding site" evidence="7">
    <location>
        <position position="180"/>
    </location>
    <ligand>
        <name>ATP</name>
        <dbReference type="ChEBI" id="CHEBI:30616"/>
    </ligand>
</feature>
<keyword evidence="3" id="KW-0808">Transferase</keyword>
<dbReference type="PANTHER" id="PTHR24057:SF0">
    <property type="entry name" value="PROTEIN KINASE SHAGGY-RELATED"/>
    <property type="match status" value="1"/>
</dbReference>
<dbReference type="PANTHER" id="PTHR24057">
    <property type="entry name" value="GLYCOGEN SYNTHASE KINASE-3 ALPHA"/>
    <property type="match status" value="1"/>
</dbReference>
<evidence type="ECO:0000256" key="1">
    <source>
        <dbReference type="ARBA" id="ARBA00005527"/>
    </source>
</evidence>
<keyword evidence="6 7" id="KW-0067">ATP-binding</keyword>
<dbReference type="GO" id="GO:0030154">
    <property type="term" value="P:cell differentiation"/>
    <property type="evidence" value="ECO:0007669"/>
    <property type="project" value="TreeGrafter"/>
</dbReference>
<evidence type="ECO:0000256" key="5">
    <source>
        <dbReference type="ARBA" id="ARBA00022777"/>
    </source>
</evidence>
<feature type="compositionally biased region" description="Polar residues" evidence="8">
    <location>
        <begin position="76"/>
        <end position="89"/>
    </location>
</feature>
<dbReference type="InParanoid" id="Q248B3"/>
<keyword evidence="5 10" id="KW-0418">Kinase</keyword>
<dbReference type="PROSITE" id="PS00107">
    <property type="entry name" value="PROTEIN_KINASE_ATP"/>
    <property type="match status" value="1"/>
</dbReference>
<dbReference type="Gene3D" id="1.10.510.10">
    <property type="entry name" value="Transferase(Phosphotransferase) domain 1"/>
    <property type="match status" value="1"/>
</dbReference>
<dbReference type="InterPro" id="IPR039192">
    <property type="entry name" value="STKc_GSK3"/>
</dbReference>
<dbReference type="HOGENOM" id="CLU_570501_0_0_1"/>
<reference evidence="11" key="1">
    <citation type="journal article" date="2006" name="PLoS Biol.">
        <title>Macronuclear genome sequence of the ciliate Tetrahymena thermophila, a model eukaryote.</title>
        <authorList>
            <person name="Eisen J.A."/>
            <person name="Coyne R.S."/>
            <person name="Wu M."/>
            <person name="Wu D."/>
            <person name="Thiagarajan M."/>
            <person name="Wortman J.R."/>
            <person name="Badger J.H."/>
            <person name="Ren Q."/>
            <person name="Amedeo P."/>
            <person name="Jones K.M."/>
            <person name="Tallon L.J."/>
            <person name="Delcher A.L."/>
            <person name="Salzberg S.L."/>
            <person name="Silva J.C."/>
            <person name="Haas B.J."/>
            <person name="Majoros W.H."/>
            <person name="Farzad M."/>
            <person name="Carlton J.M."/>
            <person name="Smith R.K. Jr."/>
            <person name="Garg J."/>
            <person name="Pearlman R.E."/>
            <person name="Karrer K.M."/>
            <person name="Sun L."/>
            <person name="Manning G."/>
            <person name="Elde N.C."/>
            <person name="Turkewitz A.P."/>
            <person name="Asai D.J."/>
            <person name="Wilkes D.E."/>
            <person name="Wang Y."/>
            <person name="Cai H."/>
            <person name="Collins K."/>
            <person name="Stewart B.A."/>
            <person name="Lee S.R."/>
            <person name="Wilamowska K."/>
            <person name="Weinberg Z."/>
            <person name="Ruzzo W.L."/>
            <person name="Wloga D."/>
            <person name="Gaertig J."/>
            <person name="Frankel J."/>
            <person name="Tsao C.-C."/>
            <person name="Gorovsky M.A."/>
            <person name="Keeling P.J."/>
            <person name="Waller R.F."/>
            <person name="Patron N.J."/>
            <person name="Cherry J.M."/>
            <person name="Stover N.A."/>
            <person name="Krieger C.J."/>
            <person name="del Toro C."/>
            <person name="Ryder H.F."/>
            <person name="Williamson S.C."/>
            <person name="Barbeau R.A."/>
            <person name="Hamilton E.P."/>
            <person name="Orias E."/>
        </authorList>
    </citation>
    <scope>NUCLEOTIDE SEQUENCE [LARGE SCALE GENOMIC DNA]</scope>
    <source>
        <strain evidence="11">SB210</strain>
    </source>
</reference>
<dbReference type="FunFam" id="1.10.510.10:FF:000082">
    <property type="entry name" value="Shaggy-related protein kinase kappa"/>
    <property type="match status" value="1"/>
</dbReference>
<feature type="region of interest" description="Disordered" evidence="8">
    <location>
        <begin position="76"/>
        <end position="95"/>
    </location>
</feature>
<dbReference type="InterPro" id="IPR050591">
    <property type="entry name" value="GSK-3"/>
</dbReference>
<evidence type="ECO:0000256" key="4">
    <source>
        <dbReference type="ARBA" id="ARBA00022741"/>
    </source>
</evidence>
<proteinExistence type="inferred from homology"/>
<dbReference type="Proteomes" id="UP000009168">
    <property type="component" value="Unassembled WGS sequence"/>
</dbReference>
<keyword evidence="11" id="KW-1185">Reference proteome</keyword>
<dbReference type="GO" id="GO:0007165">
    <property type="term" value="P:signal transduction"/>
    <property type="evidence" value="ECO:0007669"/>
    <property type="project" value="TreeGrafter"/>
</dbReference>
<dbReference type="SMART" id="SM00220">
    <property type="entry name" value="S_TKc"/>
    <property type="match status" value="1"/>
</dbReference>
<dbReference type="PROSITE" id="PS00108">
    <property type="entry name" value="PROTEIN_KINASE_ST"/>
    <property type="match status" value="1"/>
</dbReference>
<keyword evidence="4 7" id="KW-0547">Nucleotide-binding</keyword>
<gene>
    <name evidence="10" type="ORF">TTHERM_00532560</name>
</gene>
<protein>
    <submittedName>
        <fullName evidence="10">Cyclin-dependent kinase-like Serine/Threonine kinase family protein</fullName>
    </submittedName>
</protein>
<dbReference type="Gene3D" id="3.30.200.20">
    <property type="entry name" value="Phosphorylase Kinase, domain 1"/>
    <property type="match status" value="1"/>
</dbReference>
<dbReference type="STRING" id="312017.Q248B3"/>